<sequence>MKAAADILFNNSNRAYGLNLIPKSTPDTPVRSLQANKHKVSATSDELDVFLQANLDIWYIWMQWVDYTVIVRVCMFPIDEFARIARHQRRVGITLGVLWMLQDDTVIRDESATGQFYMQPDLSSLYRNGGMTAPAAPSATVMTFWRSETNGPFDGCPRTTLQTMANKLQSEYNLNILCGFEIEVIFLKPNKDERTGQTTTIPQQRPPSPGLPLLQEVHQTLVSMDIFIQQFHAESAPGQFEFVLPPATPLAAVDALFATRQVVTAVAERRNLRATLHPRPLPGFADTNFLAGIMAHYPVIVAFTLPQDASYDRVCSGRLAGSEWVARGFQNRETPVRKIGPGHWEFKSVDGLANPYLAVAALLAGGYIGLKEDVPLTMQECTVDASTLTPSQRTTMGITTPLPKSIAQSLEALENDESLRDMLVHDLISSYLTVKRAESARLLSMSEEERRLWHLERY</sequence>
<dbReference type="PANTHER" id="PTHR43785">
    <property type="entry name" value="GAMMA-GLUTAMYLPUTRESCINE SYNTHETASE"/>
    <property type="match status" value="1"/>
</dbReference>
<keyword evidence="6" id="KW-1185">Reference proteome</keyword>
<dbReference type="PROSITE" id="PS51987">
    <property type="entry name" value="GS_CATALYTIC"/>
    <property type="match status" value="1"/>
</dbReference>
<evidence type="ECO:0000256" key="3">
    <source>
        <dbReference type="RuleBase" id="RU000384"/>
    </source>
</evidence>
<name>A0A1V6YMH0_PENNA</name>
<evidence type="ECO:0000259" key="4">
    <source>
        <dbReference type="PROSITE" id="PS51987"/>
    </source>
</evidence>
<dbReference type="InterPro" id="IPR008146">
    <property type="entry name" value="Gln_synth_cat_dom"/>
</dbReference>
<dbReference type="STRING" id="60175.A0A1V6YMH0"/>
<evidence type="ECO:0000256" key="2">
    <source>
        <dbReference type="PROSITE-ProRule" id="PRU01331"/>
    </source>
</evidence>
<accession>A0A1V6YMH0</accession>
<keyword evidence="1" id="KW-0436">Ligase</keyword>
<dbReference type="SMART" id="SM01230">
    <property type="entry name" value="Gln-synt_C"/>
    <property type="match status" value="1"/>
</dbReference>
<gene>
    <name evidence="5" type="ORF">PENNAL_c0016G07191</name>
</gene>
<dbReference type="InterPro" id="IPR014746">
    <property type="entry name" value="Gln_synth/guanido_kin_cat_dom"/>
</dbReference>
<comment type="caution">
    <text evidence="5">The sequence shown here is derived from an EMBL/GenBank/DDBJ whole genome shotgun (WGS) entry which is preliminary data.</text>
</comment>
<dbReference type="Gene3D" id="3.30.590.10">
    <property type="entry name" value="Glutamine synthetase/guanido kinase, catalytic domain"/>
    <property type="match status" value="2"/>
</dbReference>
<dbReference type="Pfam" id="PF00120">
    <property type="entry name" value="Gln-synt_C"/>
    <property type="match status" value="2"/>
</dbReference>
<dbReference type="GO" id="GO:0004356">
    <property type="term" value="F:glutamine synthetase activity"/>
    <property type="evidence" value="ECO:0007669"/>
    <property type="project" value="InterPro"/>
</dbReference>
<evidence type="ECO:0000256" key="1">
    <source>
        <dbReference type="ARBA" id="ARBA00022598"/>
    </source>
</evidence>
<comment type="similarity">
    <text evidence="2 3">Belongs to the glutamine synthetase family.</text>
</comment>
<dbReference type="PANTHER" id="PTHR43785:SF2">
    <property type="entry name" value="TYPE-1 GLUTAMINE SYNTHETASE 1"/>
    <property type="match status" value="1"/>
</dbReference>
<feature type="domain" description="GS catalytic" evidence="4">
    <location>
        <begin position="157"/>
        <end position="458"/>
    </location>
</feature>
<organism evidence="5 6">
    <name type="scientific">Penicillium nalgiovense</name>
    <dbReference type="NCBI Taxonomy" id="60175"/>
    <lineage>
        <taxon>Eukaryota</taxon>
        <taxon>Fungi</taxon>
        <taxon>Dikarya</taxon>
        <taxon>Ascomycota</taxon>
        <taxon>Pezizomycotina</taxon>
        <taxon>Eurotiomycetes</taxon>
        <taxon>Eurotiomycetidae</taxon>
        <taxon>Eurotiales</taxon>
        <taxon>Aspergillaceae</taxon>
        <taxon>Penicillium</taxon>
    </lineage>
</organism>
<reference evidence="6" key="1">
    <citation type="journal article" date="2017" name="Nat. Microbiol.">
        <title>Global analysis of biosynthetic gene clusters reveals vast potential of secondary metabolite production in Penicillium species.</title>
        <authorList>
            <person name="Nielsen J.C."/>
            <person name="Grijseels S."/>
            <person name="Prigent S."/>
            <person name="Ji B."/>
            <person name="Dainat J."/>
            <person name="Nielsen K.F."/>
            <person name="Frisvad J.C."/>
            <person name="Workman M."/>
            <person name="Nielsen J."/>
        </authorList>
    </citation>
    <scope>NUCLEOTIDE SEQUENCE [LARGE SCALE GENOMIC DNA]</scope>
    <source>
        <strain evidence="6">IBT 13039</strain>
    </source>
</reference>
<evidence type="ECO:0000313" key="6">
    <source>
        <dbReference type="Proteomes" id="UP000191691"/>
    </source>
</evidence>
<dbReference type="EMBL" id="MOOB01000016">
    <property type="protein sequence ID" value="OQE88651.1"/>
    <property type="molecule type" value="Genomic_DNA"/>
</dbReference>
<proteinExistence type="inferred from homology"/>
<dbReference type="AlphaFoldDB" id="A0A1V6YMH0"/>
<protein>
    <recommendedName>
        <fullName evidence="4">GS catalytic domain-containing protein</fullName>
    </recommendedName>
</protein>
<dbReference type="OMA" id="WAWAPVD"/>
<evidence type="ECO:0000313" key="5">
    <source>
        <dbReference type="EMBL" id="OQE88651.1"/>
    </source>
</evidence>
<dbReference type="SUPFAM" id="SSF55931">
    <property type="entry name" value="Glutamine synthetase/guanido kinase"/>
    <property type="match status" value="1"/>
</dbReference>
<dbReference type="Proteomes" id="UP000191691">
    <property type="component" value="Unassembled WGS sequence"/>
</dbReference>